<name>A0A4D6MRX2_VIGUN</name>
<keyword evidence="2" id="KW-1185">Reference proteome</keyword>
<dbReference type="Proteomes" id="UP000501690">
    <property type="component" value="Linkage Group LG8"/>
</dbReference>
<sequence length="348" mass="37616">MEDVFAARFTVVAVWTTQSMHPSGSGVLMVADQRSANGGGFALHHKILVSLTVKESNKGWFVRGRDARRLEAVQNGGSGGDSKANANSDGSMMMEEEEGATTFVFANAGEHETSEKMVAQVARKWSSGVHLGQRRKHCGAGEKGRTDGSATRYEGGHFFPMEDVFAARFTVVAVWTTQSMHPSGSGVLMVADQRSANGGGFALHHKILVSLTVKESNKGWFVRGRDARRLEAVQNGGSGGDSKANANSDGSMMMEEEEGATTFVFANADVREDGGAGGAQMEQRRSSWTATKTLWCGREGSNGWQRDKVAVFRREQRWPDVVLAAKGDAGSERVIVREKEITVRVLVV</sequence>
<accession>A0A4D6MRX2</accession>
<gene>
    <name evidence="1" type="ORF">DEO72_LG8g1857</name>
</gene>
<dbReference type="EMBL" id="CP039352">
    <property type="protein sequence ID" value="QCE03828.1"/>
    <property type="molecule type" value="Genomic_DNA"/>
</dbReference>
<proteinExistence type="predicted"/>
<organism evidence="1 2">
    <name type="scientific">Vigna unguiculata</name>
    <name type="common">Cowpea</name>
    <dbReference type="NCBI Taxonomy" id="3917"/>
    <lineage>
        <taxon>Eukaryota</taxon>
        <taxon>Viridiplantae</taxon>
        <taxon>Streptophyta</taxon>
        <taxon>Embryophyta</taxon>
        <taxon>Tracheophyta</taxon>
        <taxon>Spermatophyta</taxon>
        <taxon>Magnoliopsida</taxon>
        <taxon>eudicotyledons</taxon>
        <taxon>Gunneridae</taxon>
        <taxon>Pentapetalae</taxon>
        <taxon>rosids</taxon>
        <taxon>fabids</taxon>
        <taxon>Fabales</taxon>
        <taxon>Fabaceae</taxon>
        <taxon>Papilionoideae</taxon>
        <taxon>50 kb inversion clade</taxon>
        <taxon>NPAAA clade</taxon>
        <taxon>indigoferoid/millettioid clade</taxon>
        <taxon>Phaseoleae</taxon>
        <taxon>Vigna</taxon>
    </lineage>
</organism>
<evidence type="ECO:0000313" key="2">
    <source>
        <dbReference type="Proteomes" id="UP000501690"/>
    </source>
</evidence>
<reference evidence="1 2" key="1">
    <citation type="submission" date="2019-04" db="EMBL/GenBank/DDBJ databases">
        <title>An improved genome assembly and genetic linkage map for asparagus bean, Vigna unguiculata ssp. sesquipedialis.</title>
        <authorList>
            <person name="Xia Q."/>
            <person name="Zhang R."/>
            <person name="Dong Y."/>
        </authorList>
    </citation>
    <scope>NUCLEOTIDE SEQUENCE [LARGE SCALE GENOMIC DNA]</scope>
    <source>
        <tissue evidence="1">Leaf</tissue>
    </source>
</reference>
<dbReference type="AlphaFoldDB" id="A0A4D6MRX2"/>
<evidence type="ECO:0000313" key="1">
    <source>
        <dbReference type="EMBL" id="QCE03828.1"/>
    </source>
</evidence>
<protein>
    <submittedName>
        <fullName evidence="1">Uncharacterized protein</fullName>
    </submittedName>
</protein>